<protein>
    <submittedName>
        <fullName evidence="3">Uncharacterized protein</fullName>
    </submittedName>
</protein>
<dbReference type="RefSeq" id="WP_155318717.1">
    <property type="nucleotide sequence ID" value="NZ_AP021874.1"/>
</dbReference>
<feature type="compositionally biased region" description="Acidic residues" evidence="1">
    <location>
        <begin position="395"/>
        <end position="428"/>
    </location>
</feature>
<sequence>MKRLITLAVVAIMVLSTQPVSAGIDWLGEDFEQFRFAIEQNGGAFYYPDGLYFKTNAQAKAEFAYNPTQSLNDSYDSVARGTLLEFETVPGQIQLDAMAKGPDNGQNPPNGISVQGFLEISSADLNPGGQLQHGVDIQQRVLTFVTRKFEVDIDGVYSLETLLSGLSGLPDSFNTFYNQADHRAFYSISAAVSLERVVYDDNLYEMMPGFPVQLSLGNPSQTIEVALATQTDLFKAVGYQLRVTLAMEAEVDNFLGRDYSIQGVLDDHYQVGTSDAPIELRAVFTDPNGQDSDEDGVPDSLDNCPDEPNPDQADEDGDGVGDACDGCPQDPDKSDPGACGCGVPDTDSDTDGTPDCIDNCPNDPEKTEPGLCGCGVVDSDTDTDTDGVIDCLDAFPDDPDEWADFDGDGEGDNSDPDDDNDGMPDEWETTYGLDPYLADDADLDADSDGWTNLQEYRGETDPTDPDDFPAVKRMSMPWIPLLLLSDDDPVTEPTDCDELIADDCNLAAPEDLAFAIEEDDFGNTYVDFTWSSVECAPYYVIRVGTVENVKDLPPGDLTYAEVTASSNAFRADFSAAEAGTFYWTVTAGCSEIPVSRGAWSVEESFEFAF</sequence>
<keyword evidence="2" id="KW-0732">Signal</keyword>
<dbReference type="EMBL" id="AP021874">
    <property type="protein sequence ID" value="BBO70797.1"/>
    <property type="molecule type" value="Genomic_DNA"/>
</dbReference>
<feature type="compositionally biased region" description="Acidic residues" evidence="1">
    <location>
        <begin position="437"/>
        <end position="447"/>
    </location>
</feature>
<dbReference type="InterPro" id="IPR013783">
    <property type="entry name" value="Ig-like_fold"/>
</dbReference>
<feature type="chain" id="PRO_5024323250" evidence="2">
    <location>
        <begin position="23"/>
        <end position="609"/>
    </location>
</feature>
<dbReference type="PANTHER" id="PTHR10199">
    <property type="entry name" value="THROMBOSPONDIN"/>
    <property type="match status" value="1"/>
</dbReference>
<dbReference type="InterPro" id="IPR028974">
    <property type="entry name" value="TSP_type-3_rpt"/>
</dbReference>
<dbReference type="GO" id="GO:0005509">
    <property type="term" value="F:calcium ion binding"/>
    <property type="evidence" value="ECO:0007669"/>
    <property type="project" value="InterPro"/>
</dbReference>
<dbReference type="KEGG" id="dalk:DSCA_47270"/>
<evidence type="ECO:0000313" key="3">
    <source>
        <dbReference type="EMBL" id="BBO70797.1"/>
    </source>
</evidence>
<dbReference type="PANTHER" id="PTHR10199:SF119">
    <property type="entry name" value="RE20510P"/>
    <property type="match status" value="1"/>
</dbReference>
<feature type="signal peptide" evidence="2">
    <location>
        <begin position="1"/>
        <end position="22"/>
    </location>
</feature>
<name>A0A5K7Z295_9BACT</name>
<gene>
    <name evidence="3" type="ORF">DSCA_47270</name>
</gene>
<evidence type="ECO:0000313" key="4">
    <source>
        <dbReference type="Proteomes" id="UP000427906"/>
    </source>
</evidence>
<dbReference type="Proteomes" id="UP000427906">
    <property type="component" value="Chromosome"/>
</dbReference>
<reference evidence="3 4" key="1">
    <citation type="submission" date="2019-11" db="EMBL/GenBank/DDBJ databases">
        <title>Comparative genomics of hydrocarbon-degrading Desulfosarcina strains.</title>
        <authorList>
            <person name="Watanabe M."/>
            <person name="Kojima H."/>
            <person name="Fukui M."/>
        </authorList>
    </citation>
    <scope>NUCLEOTIDE SEQUENCE [LARGE SCALE GENOMIC DNA]</scope>
    <source>
        <strain evidence="3 4">PL12</strain>
    </source>
</reference>
<accession>A0A5K7Z295</accession>
<evidence type="ECO:0000256" key="1">
    <source>
        <dbReference type="SAM" id="MobiDB-lite"/>
    </source>
</evidence>
<proteinExistence type="predicted"/>
<evidence type="ECO:0000256" key="2">
    <source>
        <dbReference type="SAM" id="SignalP"/>
    </source>
</evidence>
<feature type="region of interest" description="Disordered" evidence="1">
    <location>
        <begin position="285"/>
        <end position="353"/>
    </location>
</feature>
<dbReference type="AlphaFoldDB" id="A0A5K7Z295"/>
<dbReference type="OrthoDB" id="1108826at2"/>
<organism evidence="3 4">
    <name type="scientific">Desulfosarcina alkanivorans</name>
    <dbReference type="NCBI Taxonomy" id="571177"/>
    <lineage>
        <taxon>Bacteria</taxon>
        <taxon>Pseudomonadati</taxon>
        <taxon>Thermodesulfobacteriota</taxon>
        <taxon>Desulfobacteria</taxon>
        <taxon>Desulfobacterales</taxon>
        <taxon>Desulfosarcinaceae</taxon>
        <taxon>Desulfosarcina</taxon>
    </lineage>
</organism>
<dbReference type="SUPFAM" id="SSF103647">
    <property type="entry name" value="TSP type-3 repeat"/>
    <property type="match status" value="2"/>
</dbReference>
<feature type="region of interest" description="Disordered" evidence="1">
    <location>
        <begin position="395"/>
        <end position="467"/>
    </location>
</feature>
<dbReference type="Gene3D" id="2.60.40.10">
    <property type="entry name" value="Immunoglobulins"/>
    <property type="match status" value="1"/>
</dbReference>
<feature type="compositionally biased region" description="Acidic residues" evidence="1">
    <location>
        <begin position="304"/>
        <end position="319"/>
    </location>
</feature>
<dbReference type="Gene3D" id="4.10.1080.10">
    <property type="entry name" value="TSP type-3 repeat"/>
    <property type="match status" value="1"/>
</dbReference>
<keyword evidence="4" id="KW-1185">Reference proteome</keyword>